<dbReference type="RefSeq" id="WP_012466831.1">
    <property type="nucleotide sequence ID" value="NC_010803.1"/>
</dbReference>
<dbReference type="AlphaFoldDB" id="B3EFK0"/>
<dbReference type="Proteomes" id="UP000008841">
    <property type="component" value="Chromosome"/>
</dbReference>
<dbReference type="STRING" id="290315.Clim_1930"/>
<evidence type="ECO:0000313" key="3">
    <source>
        <dbReference type="Proteomes" id="UP000008841"/>
    </source>
</evidence>
<dbReference type="eggNOG" id="COG1409">
    <property type="taxonomic scope" value="Bacteria"/>
</dbReference>
<dbReference type="Gene3D" id="3.60.21.10">
    <property type="match status" value="1"/>
</dbReference>
<dbReference type="InterPro" id="IPR029052">
    <property type="entry name" value="Metallo-depent_PP-like"/>
</dbReference>
<sequence length="262" mass="30056">MLIRIMSDIHNEVCREETGRDYCVPGLADDKDTLLVLAGDIGLLNRTQTWHGFLSACSEQFKSVFLVEGNHEWYHGNIEKHAYRNVIVEHGFENTHTGLLILEEENIAIIGTTLWTDFFGGNPIAMFDVSQGLNDYRLIHVGVDYRRLRPEYILELHHKQKTRLFEDADHYADLGYTVIVVTHHHPSMQGIAPCYRNDPLNAAFVSDLEKEILARKIAWWICGHCHTAMEYAIGQTRVLCNPKGYPFEYGNGFNPLRTITVR</sequence>
<feature type="domain" description="Calcineurin-like phosphoesterase" evidence="1">
    <location>
        <begin position="2"/>
        <end position="227"/>
    </location>
</feature>
<evidence type="ECO:0000313" key="2">
    <source>
        <dbReference type="EMBL" id="ACD90962.1"/>
    </source>
</evidence>
<dbReference type="EMBL" id="CP001097">
    <property type="protein sequence ID" value="ACD90962.1"/>
    <property type="molecule type" value="Genomic_DNA"/>
</dbReference>
<dbReference type="OrthoDB" id="356681at2"/>
<dbReference type="HOGENOM" id="CLU_060372_3_1_10"/>
<evidence type="ECO:0000259" key="1">
    <source>
        <dbReference type="Pfam" id="PF00149"/>
    </source>
</evidence>
<accession>B3EFK0</accession>
<dbReference type="KEGG" id="cli:Clim_1930"/>
<dbReference type="Pfam" id="PF00149">
    <property type="entry name" value="Metallophos"/>
    <property type="match status" value="1"/>
</dbReference>
<dbReference type="GO" id="GO:0016787">
    <property type="term" value="F:hydrolase activity"/>
    <property type="evidence" value="ECO:0007669"/>
    <property type="project" value="InterPro"/>
</dbReference>
<organism evidence="2 3">
    <name type="scientific">Chlorobium limicola (strain DSM 245 / NBRC 103803 / 6330)</name>
    <dbReference type="NCBI Taxonomy" id="290315"/>
    <lineage>
        <taxon>Bacteria</taxon>
        <taxon>Pseudomonadati</taxon>
        <taxon>Chlorobiota</taxon>
        <taxon>Chlorobiia</taxon>
        <taxon>Chlorobiales</taxon>
        <taxon>Chlorobiaceae</taxon>
        <taxon>Chlorobium/Pelodictyon group</taxon>
        <taxon>Chlorobium</taxon>
    </lineage>
</organism>
<name>B3EFK0_CHLL2</name>
<proteinExistence type="predicted"/>
<dbReference type="SUPFAM" id="SSF56300">
    <property type="entry name" value="Metallo-dependent phosphatases"/>
    <property type="match status" value="1"/>
</dbReference>
<dbReference type="PANTHER" id="PTHR37844:SF2">
    <property type="entry name" value="SER_THR PROTEIN PHOSPHATASE SUPERFAMILY (AFU_ORTHOLOGUE AFUA_1G14840)"/>
    <property type="match status" value="1"/>
</dbReference>
<protein>
    <submittedName>
        <fullName evidence="2">Metallophosphoesterase</fullName>
    </submittedName>
</protein>
<gene>
    <name evidence="2" type="ordered locus">Clim_1930</name>
</gene>
<reference evidence="2 3" key="1">
    <citation type="submission" date="2008-05" db="EMBL/GenBank/DDBJ databases">
        <title>Complete sequence of Chlorobium limicola DSM 245.</title>
        <authorList>
            <consortium name="US DOE Joint Genome Institute"/>
            <person name="Lucas S."/>
            <person name="Copeland A."/>
            <person name="Lapidus A."/>
            <person name="Glavina del Rio T."/>
            <person name="Dalin E."/>
            <person name="Tice H."/>
            <person name="Bruce D."/>
            <person name="Goodwin L."/>
            <person name="Pitluck S."/>
            <person name="Schmutz J."/>
            <person name="Larimer F."/>
            <person name="Land M."/>
            <person name="Hauser L."/>
            <person name="Kyrpides N."/>
            <person name="Ovchinnikova G."/>
            <person name="Zhao F."/>
            <person name="Li T."/>
            <person name="Liu Z."/>
            <person name="Overmann J."/>
            <person name="Bryant D.A."/>
            <person name="Richardson P."/>
        </authorList>
    </citation>
    <scope>NUCLEOTIDE SEQUENCE [LARGE SCALE GENOMIC DNA]</scope>
    <source>
        <strain evidence="3">DSM 245 / NBRC 103803 / 6330</strain>
    </source>
</reference>
<dbReference type="PANTHER" id="PTHR37844">
    <property type="entry name" value="SER/THR PROTEIN PHOSPHATASE SUPERFAMILY (AFU_ORTHOLOGUE AFUA_1G14840)"/>
    <property type="match status" value="1"/>
</dbReference>
<dbReference type="InterPro" id="IPR004843">
    <property type="entry name" value="Calcineurin-like_PHP"/>
</dbReference>